<proteinExistence type="predicted"/>
<dbReference type="RefSeq" id="WP_192755489.1">
    <property type="nucleotide sequence ID" value="NZ_BAABJL010000194.1"/>
</dbReference>
<keyword evidence="2" id="KW-1133">Transmembrane helix</keyword>
<keyword evidence="4" id="KW-1185">Reference proteome</keyword>
<dbReference type="EMBL" id="JADBEM010000001">
    <property type="protein sequence ID" value="MBE1612443.1"/>
    <property type="molecule type" value="Genomic_DNA"/>
</dbReference>
<dbReference type="Proteomes" id="UP000638648">
    <property type="component" value="Unassembled WGS sequence"/>
</dbReference>
<evidence type="ECO:0000256" key="2">
    <source>
        <dbReference type="SAM" id="Phobius"/>
    </source>
</evidence>
<reference evidence="3" key="1">
    <citation type="submission" date="2020-10" db="EMBL/GenBank/DDBJ databases">
        <title>Sequencing the genomes of 1000 actinobacteria strains.</title>
        <authorList>
            <person name="Klenk H.-P."/>
        </authorList>
    </citation>
    <scope>NUCLEOTIDE SEQUENCE</scope>
    <source>
        <strain evidence="3">DSM 45354</strain>
    </source>
</reference>
<keyword evidence="2" id="KW-0472">Membrane</keyword>
<feature type="transmembrane region" description="Helical" evidence="2">
    <location>
        <begin position="52"/>
        <end position="71"/>
    </location>
</feature>
<protein>
    <submittedName>
        <fullName evidence="3">Uncharacterized protein</fullName>
    </submittedName>
</protein>
<name>A0A927N7I4_9ACTN</name>
<comment type="caution">
    <text evidence="3">The sequence shown here is derived from an EMBL/GenBank/DDBJ whole genome shotgun (WGS) entry which is preliminary data.</text>
</comment>
<feature type="transmembrane region" description="Helical" evidence="2">
    <location>
        <begin position="28"/>
        <end position="46"/>
    </location>
</feature>
<feature type="region of interest" description="Disordered" evidence="1">
    <location>
        <begin position="1"/>
        <end position="24"/>
    </location>
</feature>
<accession>A0A927N7I4</accession>
<evidence type="ECO:0000313" key="3">
    <source>
        <dbReference type="EMBL" id="MBE1612443.1"/>
    </source>
</evidence>
<sequence length="89" mass="8603">MSNSHETSDGHDTNGSGRRVAGGRGGSMSSLATLMVVGAVLATVSYAKGNGLAGVISAGIIVAFVAVVLLASRSGSRPNASGTSQGGAR</sequence>
<evidence type="ECO:0000256" key="1">
    <source>
        <dbReference type="SAM" id="MobiDB-lite"/>
    </source>
</evidence>
<feature type="compositionally biased region" description="Basic and acidic residues" evidence="1">
    <location>
        <begin position="1"/>
        <end position="12"/>
    </location>
</feature>
<keyword evidence="2" id="KW-0812">Transmembrane</keyword>
<gene>
    <name evidence="3" type="ORF">HEB94_009291</name>
</gene>
<evidence type="ECO:0000313" key="4">
    <source>
        <dbReference type="Proteomes" id="UP000638648"/>
    </source>
</evidence>
<organism evidence="3 4">
    <name type="scientific">Actinopolymorpha pittospori</name>
    <dbReference type="NCBI Taxonomy" id="648752"/>
    <lineage>
        <taxon>Bacteria</taxon>
        <taxon>Bacillati</taxon>
        <taxon>Actinomycetota</taxon>
        <taxon>Actinomycetes</taxon>
        <taxon>Propionibacteriales</taxon>
        <taxon>Actinopolymorphaceae</taxon>
        <taxon>Actinopolymorpha</taxon>
    </lineage>
</organism>
<dbReference type="AlphaFoldDB" id="A0A927N7I4"/>